<dbReference type="Proteomes" id="UP000324897">
    <property type="component" value="Unassembled WGS sequence"/>
</dbReference>
<organism evidence="1 2">
    <name type="scientific">Eragrostis curvula</name>
    <name type="common">weeping love grass</name>
    <dbReference type="NCBI Taxonomy" id="38414"/>
    <lineage>
        <taxon>Eukaryota</taxon>
        <taxon>Viridiplantae</taxon>
        <taxon>Streptophyta</taxon>
        <taxon>Embryophyta</taxon>
        <taxon>Tracheophyta</taxon>
        <taxon>Spermatophyta</taxon>
        <taxon>Magnoliopsida</taxon>
        <taxon>Liliopsida</taxon>
        <taxon>Poales</taxon>
        <taxon>Poaceae</taxon>
        <taxon>PACMAD clade</taxon>
        <taxon>Chloridoideae</taxon>
        <taxon>Eragrostideae</taxon>
        <taxon>Eragrostidinae</taxon>
        <taxon>Eragrostis</taxon>
    </lineage>
</organism>
<accession>A0A5J9T3I7</accession>
<sequence length="164" mass="17288">MPSAASLIVRAARDVSRAARSAARAASRAARSAAAAAAASSRAARTGSPGAASFGPHRSGLGVGAFSEHWASPGSQTSDHGIDFCPDQVSPDQDELDFWRKRTLCLQVRWILGYTRMIWLQMKLCGPCMSAGARLSTKNVTLGNPTFAECRESKGNMSTCDAVV</sequence>
<dbReference type="EMBL" id="RWGY01000051">
    <property type="protein sequence ID" value="TVU05956.1"/>
    <property type="molecule type" value="Genomic_DNA"/>
</dbReference>
<protein>
    <submittedName>
        <fullName evidence="1">Uncharacterized protein</fullName>
    </submittedName>
</protein>
<comment type="caution">
    <text evidence="1">The sequence shown here is derived from an EMBL/GenBank/DDBJ whole genome shotgun (WGS) entry which is preliminary data.</text>
</comment>
<reference evidence="1 2" key="1">
    <citation type="journal article" date="2019" name="Sci. Rep.">
        <title>A high-quality genome of Eragrostis curvula grass provides insights into Poaceae evolution and supports new strategies to enhance forage quality.</title>
        <authorList>
            <person name="Carballo J."/>
            <person name="Santos B.A.C.M."/>
            <person name="Zappacosta D."/>
            <person name="Garbus I."/>
            <person name="Selva J.P."/>
            <person name="Gallo C.A."/>
            <person name="Diaz A."/>
            <person name="Albertini E."/>
            <person name="Caccamo M."/>
            <person name="Echenique V."/>
        </authorList>
    </citation>
    <scope>NUCLEOTIDE SEQUENCE [LARGE SCALE GENOMIC DNA]</scope>
    <source>
        <strain evidence="2">cv. Victoria</strain>
        <tissue evidence="1">Leaf</tissue>
    </source>
</reference>
<name>A0A5J9T3I7_9POAL</name>
<gene>
    <name evidence="1" type="ORF">EJB05_49142</name>
</gene>
<proteinExistence type="predicted"/>
<keyword evidence="2" id="KW-1185">Reference proteome</keyword>
<evidence type="ECO:0000313" key="1">
    <source>
        <dbReference type="EMBL" id="TVU05956.1"/>
    </source>
</evidence>
<evidence type="ECO:0000313" key="2">
    <source>
        <dbReference type="Proteomes" id="UP000324897"/>
    </source>
</evidence>
<feature type="non-terminal residue" evidence="1">
    <location>
        <position position="1"/>
    </location>
</feature>
<dbReference type="Gramene" id="TVU05956">
    <property type="protein sequence ID" value="TVU05956"/>
    <property type="gene ID" value="EJB05_49142"/>
</dbReference>
<dbReference type="AlphaFoldDB" id="A0A5J9T3I7"/>